<dbReference type="PANTHER" id="PTHR38430:SF1">
    <property type="entry name" value="PROTEIN-ARGININE KINASE ACTIVATOR PROTEIN"/>
    <property type="match status" value="1"/>
</dbReference>
<feature type="coiled-coil region" evidence="1">
    <location>
        <begin position="167"/>
        <end position="206"/>
    </location>
</feature>
<keyword evidence="1" id="KW-0175">Coiled coil</keyword>
<dbReference type="PIRSF" id="PIRSF015034">
    <property type="entry name" value="YacH"/>
    <property type="match status" value="1"/>
</dbReference>
<reference evidence="4" key="2">
    <citation type="submission" date="2021-04" db="EMBL/GenBank/DDBJ databases">
        <authorList>
            <person name="Gilroy R."/>
        </authorList>
    </citation>
    <scope>NUCLEOTIDE SEQUENCE</scope>
    <source>
        <strain evidence="4">CHK180-15479</strain>
    </source>
</reference>
<dbReference type="GO" id="GO:1990169">
    <property type="term" value="P:stress response to copper ion"/>
    <property type="evidence" value="ECO:0007669"/>
    <property type="project" value="TreeGrafter"/>
</dbReference>
<dbReference type="InterPro" id="IPR025542">
    <property type="entry name" value="YacH"/>
</dbReference>
<organism evidence="4 5">
    <name type="scientific">Candidatus Enterocloster excrementipullorum</name>
    <dbReference type="NCBI Taxonomy" id="2838559"/>
    <lineage>
        <taxon>Bacteria</taxon>
        <taxon>Bacillati</taxon>
        <taxon>Bacillota</taxon>
        <taxon>Clostridia</taxon>
        <taxon>Lachnospirales</taxon>
        <taxon>Lachnospiraceae</taxon>
        <taxon>Enterocloster</taxon>
    </lineage>
</organism>
<dbReference type="PANTHER" id="PTHR38430">
    <property type="entry name" value="PROTEIN-ARGININE KINASE ACTIVATOR PROTEIN"/>
    <property type="match status" value="1"/>
</dbReference>
<evidence type="ECO:0000313" key="4">
    <source>
        <dbReference type="EMBL" id="HJC06222.1"/>
    </source>
</evidence>
<dbReference type="Proteomes" id="UP000823910">
    <property type="component" value="Unassembled WGS sequence"/>
</dbReference>
<name>A0A9D2N0M1_9FIRM</name>
<evidence type="ECO:0000256" key="1">
    <source>
        <dbReference type="SAM" id="Coils"/>
    </source>
</evidence>
<feature type="region of interest" description="Disordered" evidence="2">
    <location>
        <begin position="114"/>
        <end position="160"/>
    </location>
</feature>
<feature type="domain" description="UVR" evidence="3">
    <location>
        <begin position="171"/>
        <end position="206"/>
    </location>
</feature>
<dbReference type="Pfam" id="PF02151">
    <property type="entry name" value="UVR"/>
    <property type="match status" value="1"/>
</dbReference>
<proteinExistence type="predicted"/>
<gene>
    <name evidence="4" type="ORF">H9704_08720</name>
</gene>
<dbReference type="SUPFAM" id="SSF46600">
    <property type="entry name" value="C-terminal UvrC-binding domain of UvrB"/>
    <property type="match status" value="1"/>
</dbReference>
<protein>
    <submittedName>
        <fullName evidence="4">UvrB/UvrC motif-containing protein</fullName>
    </submittedName>
</protein>
<feature type="compositionally biased region" description="Basic and acidic residues" evidence="2">
    <location>
        <begin position="127"/>
        <end position="136"/>
    </location>
</feature>
<evidence type="ECO:0000313" key="5">
    <source>
        <dbReference type="Proteomes" id="UP000823910"/>
    </source>
</evidence>
<evidence type="ECO:0000256" key="2">
    <source>
        <dbReference type="SAM" id="MobiDB-lite"/>
    </source>
</evidence>
<evidence type="ECO:0000259" key="3">
    <source>
        <dbReference type="PROSITE" id="PS50151"/>
    </source>
</evidence>
<dbReference type="GO" id="GO:0050897">
    <property type="term" value="F:cobalt ion binding"/>
    <property type="evidence" value="ECO:0007669"/>
    <property type="project" value="TreeGrafter"/>
</dbReference>
<dbReference type="InterPro" id="IPR001943">
    <property type="entry name" value="UVR_dom"/>
</dbReference>
<dbReference type="EMBL" id="DWWT01000039">
    <property type="protein sequence ID" value="HJC06222.1"/>
    <property type="molecule type" value="Genomic_DNA"/>
</dbReference>
<dbReference type="PROSITE" id="PS50151">
    <property type="entry name" value="UVR"/>
    <property type="match status" value="1"/>
</dbReference>
<comment type="caution">
    <text evidence="4">The sequence shown here is derived from an EMBL/GenBank/DDBJ whole genome shotgun (WGS) entry which is preliminary data.</text>
</comment>
<dbReference type="GO" id="GO:0005507">
    <property type="term" value="F:copper ion binding"/>
    <property type="evidence" value="ECO:0007669"/>
    <property type="project" value="TreeGrafter"/>
</dbReference>
<dbReference type="GO" id="GO:1990170">
    <property type="term" value="P:stress response to cadmium ion"/>
    <property type="evidence" value="ECO:0007669"/>
    <property type="project" value="TreeGrafter"/>
</dbReference>
<dbReference type="GO" id="GO:0008270">
    <property type="term" value="F:zinc ion binding"/>
    <property type="evidence" value="ECO:0007669"/>
    <property type="project" value="TreeGrafter"/>
</dbReference>
<dbReference type="GO" id="GO:0046870">
    <property type="term" value="F:cadmium ion binding"/>
    <property type="evidence" value="ECO:0007669"/>
    <property type="project" value="TreeGrafter"/>
</dbReference>
<reference evidence="4" key="1">
    <citation type="journal article" date="2021" name="PeerJ">
        <title>Extensive microbial diversity within the chicken gut microbiome revealed by metagenomics and culture.</title>
        <authorList>
            <person name="Gilroy R."/>
            <person name="Ravi A."/>
            <person name="Getino M."/>
            <person name="Pursley I."/>
            <person name="Horton D.L."/>
            <person name="Alikhan N.F."/>
            <person name="Baker D."/>
            <person name="Gharbi K."/>
            <person name="Hall N."/>
            <person name="Watson M."/>
            <person name="Adriaenssens E.M."/>
            <person name="Foster-Nyarko E."/>
            <person name="Jarju S."/>
            <person name="Secka A."/>
            <person name="Antonio M."/>
            <person name="Oren A."/>
            <person name="Chaudhuri R.R."/>
            <person name="La Ragione R."/>
            <person name="Hildebrand F."/>
            <person name="Pallen M.J."/>
        </authorList>
    </citation>
    <scope>NUCLEOTIDE SEQUENCE</scope>
    <source>
        <strain evidence="4">CHK180-15479</strain>
    </source>
</reference>
<dbReference type="InterPro" id="IPR036876">
    <property type="entry name" value="UVR_dom_sf"/>
</dbReference>
<dbReference type="Gene3D" id="4.10.860.10">
    <property type="entry name" value="UVR domain"/>
    <property type="match status" value="1"/>
</dbReference>
<dbReference type="AlphaFoldDB" id="A0A9D2N0M1"/>
<accession>A0A9D2N0M1</accession>
<sequence length="216" mass="23878">MLCERCKIREANIKYTEIINGVKTEHNLCSHCAKEMDFGQYTALLDGEFPLGRLLSGLLGLADDEEETDVRGRVVCPTCGTSFDDFVENSRFGCPDCYGVFDLFINDKIKQLQGSESHKGKRPKFRSKFEKEHPETVKSTGGGNAGDEPQTEALSFAPEALEGAGGDAALAKKVRELDRKLKEALRQEEYEQAAHYRDEIKALKAADAGEGAKSHE</sequence>